<dbReference type="OrthoDB" id="1777965at2"/>
<dbReference type="InterPro" id="IPR003825">
    <property type="entry name" value="Colicin-V_CvpA"/>
</dbReference>
<dbReference type="RefSeq" id="WP_090244802.1">
    <property type="nucleotide sequence ID" value="NZ_FNOU01000009.1"/>
</dbReference>
<dbReference type="GO" id="GO:0016020">
    <property type="term" value="C:membrane"/>
    <property type="evidence" value="ECO:0007669"/>
    <property type="project" value="UniProtKB-SubCell"/>
</dbReference>
<evidence type="ECO:0000256" key="4">
    <source>
        <dbReference type="ARBA" id="ARBA00023136"/>
    </source>
</evidence>
<evidence type="ECO:0000256" key="5">
    <source>
        <dbReference type="SAM" id="Phobius"/>
    </source>
</evidence>
<dbReference type="PANTHER" id="PTHR37306">
    <property type="entry name" value="COLICIN V PRODUCTION PROTEIN"/>
    <property type="match status" value="1"/>
</dbReference>
<feature type="transmembrane region" description="Helical" evidence="5">
    <location>
        <begin position="30"/>
        <end position="55"/>
    </location>
</feature>
<dbReference type="Proteomes" id="UP000199652">
    <property type="component" value="Unassembled WGS sequence"/>
</dbReference>
<dbReference type="GO" id="GO:0009403">
    <property type="term" value="P:toxin biosynthetic process"/>
    <property type="evidence" value="ECO:0007669"/>
    <property type="project" value="InterPro"/>
</dbReference>
<organism evidence="6 7">
    <name type="scientific">Eubacterium barkeri</name>
    <name type="common">Clostridium barkeri</name>
    <dbReference type="NCBI Taxonomy" id="1528"/>
    <lineage>
        <taxon>Bacteria</taxon>
        <taxon>Bacillati</taxon>
        <taxon>Bacillota</taxon>
        <taxon>Clostridia</taxon>
        <taxon>Eubacteriales</taxon>
        <taxon>Eubacteriaceae</taxon>
        <taxon>Eubacterium</taxon>
    </lineage>
</organism>
<feature type="transmembrane region" description="Helical" evidence="5">
    <location>
        <begin position="164"/>
        <end position="188"/>
    </location>
</feature>
<evidence type="ECO:0000313" key="7">
    <source>
        <dbReference type="Proteomes" id="UP000199652"/>
    </source>
</evidence>
<evidence type="ECO:0000313" key="6">
    <source>
        <dbReference type="EMBL" id="SDX85664.1"/>
    </source>
</evidence>
<dbReference type="PANTHER" id="PTHR37306:SF1">
    <property type="entry name" value="COLICIN V PRODUCTION PROTEIN"/>
    <property type="match status" value="1"/>
</dbReference>
<dbReference type="Pfam" id="PF02674">
    <property type="entry name" value="Colicin_V"/>
    <property type="match status" value="1"/>
</dbReference>
<keyword evidence="2 5" id="KW-0812">Transmembrane</keyword>
<dbReference type="AlphaFoldDB" id="A0A1H3F648"/>
<dbReference type="EMBL" id="FNOU01000009">
    <property type="protein sequence ID" value="SDX85664.1"/>
    <property type="molecule type" value="Genomic_DNA"/>
</dbReference>
<reference evidence="7" key="1">
    <citation type="submission" date="2016-10" db="EMBL/GenBank/DDBJ databases">
        <authorList>
            <person name="Varghese N."/>
            <person name="Submissions S."/>
        </authorList>
    </citation>
    <scope>NUCLEOTIDE SEQUENCE [LARGE SCALE GENOMIC DNA]</scope>
    <source>
        <strain evidence="7">VPI 5359</strain>
    </source>
</reference>
<protein>
    <submittedName>
        <fullName evidence="6">Colicin V production protein</fullName>
    </submittedName>
</protein>
<feature type="transmembrane region" description="Helical" evidence="5">
    <location>
        <begin position="124"/>
        <end position="144"/>
    </location>
</feature>
<keyword evidence="7" id="KW-1185">Reference proteome</keyword>
<sequence length="213" mass="22497">MHFYLFDYISMGIMLILALNGYRKGAISSLLNLVGLIASFIISWIAAPAVSAYLMTIPQIKEMMLGWIVPLLQRSGMETLQSVGAGMLSGSGLTSETLNSLIQSGSIQVTEALNQTALVLGERLLSIIAFFVLLLLLNIVIGAIKHLFNKVNHVPVLGTLNRIIGLGLGGAIGILVSGVVIFIALTWATVSGDATLVSQLTSGGVTAAITRLF</sequence>
<name>A0A1H3F648_EUBBA</name>
<comment type="subcellular location">
    <subcellularLocation>
        <location evidence="1">Membrane</location>
        <topology evidence="1">Multi-pass membrane protein</topology>
    </subcellularLocation>
</comment>
<dbReference type="STRING" id="1528.SAMN04488579_10916"/>
<accession>A0A1H3F648</accession>
<gene>
    <name evidence="6" type="ORF">SAMN04488579_10916</name>
</gene>
<keyword evidence="4 5" id="KW-0472">Membrane</keyword>
<keyword evidence="3 5" id="KW-1133">Transmembrane helix</keyword>
<evidence type="ECO:0000256" key="3">
    <source>
        <dbReference type="ARBA" id="ARBA00022989"/>
    </source>
</evidence>
<evidence type="ECO:0000256" key="1">
    <source>
        <dbReference type="ARBA" id="ARBA00004141"/>
    </source>
</evidence>
<proteinExistence type="predicted"/>
<evidence type="ECO:0000256" key="2">
    <source>
        <dbReference type="ARBA" id="ARBA00022692"/>
    </source>
</evidence>
<feature type="transmembrane region" description="Helical" evidence="5">
    <location>
        <begin position="6"/>
        <end position="23"/>
    </location>
</feature>